<gene>
    <name evidence="2" type="ORF">PM001_LOCUS13388</name>
</gene>
<proteinExistence type="predicted"/>
<feature type="compositionally biased region" description="Basic and acidic residues" evidence="1">
    <location>
        <begin position="28"/>
        <end position="57"/>
    </location>
</feature>
<evidence type="ECO:0000256" key="1">
    <source>
        <dbReference type="SAM" id="MobiDB-lite"/>
    </source>
</evidence>
<feature type="compositionally biased region" description="Acidic residues" evidence="1">
    <location>
        <begin position="7"/>
        <end position="16"/>
    </location>
</feature>
<reference evidence="2" key="1">
    <citation type="submission" date="2024-01" db="EMBL/GenBank/DDBJ databases">
        <authorList>
            <person name="Webb A."/>
        </authorList>
    </citation>
    <scope>NUCLEOTIDE SEQUENCE</scope>
    <source>
        <strain evidence="2">Pm1</strain>
    </source>
</reference>
<accession>A0AAV1U2W7</accession>
<comment type="caution">
    <text evidence="2">The sequence shown here is derived from an EMBL/GenBank/DDBJ whole genome shotgun (WGS) entry which is preliminary data.</text>
</comment>
<name>A0AAV1U2W7_9STRA</name>
<dbReference type="Proteomes" id="UP001162060">
    <property type="component" value="Unassembled WGS sequence"/>
</dbReference>
<evidence type="ECO:0000313" key="3">
    <source>
        <dbReference type="Proteomes" id="UP001162060"/>
    </source>
</evidence>
<organism evidence="2 3">
    <name type="scientific">Peronospora matthiolae</name>
    <dbReference type="NCBI Taxonomy" id="2874970"/>
    <lineage>
        <taxon>Eukaryota</taxon>
        <taxon>Sar</taxon>
        <taxon>Stramenopiles</taxon>
        <taxon>Oomycota</taxon>
        <taxon>Peronosporomycetes</taxon>
        <taxon>Peronosporales</taxon>
        <taxon>Peronosporaceae</taxon>
        <taxon>Peronospora</taxon>
    </lineage>
</organism>
<dbReference type="AlphaFoldDB" id="A0AAV1U2W7"/>
<sequence length="57" mass="6443">MGYESSNIEDNEYEGDDSVHKQSSHQPEGIKSEDCELQDQADRRAEKVGNAKIEDET</sequence>
<protein>
    <submittedName>
        <fullName evidence="2">Uncharacterized protein</fullName>
    </submittedName>
</protein>
<dbReference type="EMBL" id="CAKLBY020000121">
    <property type="protein sequence ID" value="CAK7928238.1"/>
    <property type="molecule type" value="Genomic_DNA"/>
</dbReference>
<evidence type="ECO:0000313" key="2">
    <source>
        <dbReference type="EMBL" id="CAK7928238.1"/>
    </source>
</evidence>
<feature type="region of interest" description="Disordered" evidence="1">
    <location>
        <begin position="1"/>
        <end position="57"/>
    </location>
</feature>